<dbReference type="UniPathway" id="UPA00035">
    <property type="reaction ID" value="UER00042"/>
</dbReference>
<dbReference type="AlphaFoldDB" id="B3T089"/>
<evidence type="ECO:0000256" key="4">
    <source>
        <dbReference type="ARBA" id="ARBA00022822"/>
    </source>
</evidence>
<evidence type="ECO:0000313" key="8">
    <source>
        <dbReference type="EMBL" id="ABZ05998.1"/>
    </source>
</evidence>
<reference evidence="8" key="1">
    <citation type="journal article" date="2008" name="ISME J.">
        <title>Genomic patterns of recombination, clonal divergence and environment in marine microbial populations.</title>
        <authorList>
            <person name="Konstantinidis K.T."/>
            <person name="Delong E.F."/>
        </authorList>
    </citation>
    <scope>NUCLEOTIDE SEQUENCE</scope>
</reference>
<keyword evidence="5" id="KW-0057">Aromatic amino acid biosynthesis</keyword>
<protein>
    <recommendedName>
        <fullName evidence="2">phosphoribosylanthranilate isomerase</fullName>
        <ecNumber evidence="2">5.3.1.24</ecNumber>
    </recommendedName>
</protein>
<proteinExistence type="inferred from homology"/>
<dbReference type="HAMAP" id="MF_00135">
    <property type="entry name" value="PRAI"/>
    <property type="match status" value="1"/>
</dbReference>
<organism evidence="8">
    <name type="scientific">uncultured marine microorganism HF4000_005D21</name>
    <dbReference type="NCBI Taxonomy" id="455505"/>
    <lineage>
        <taxon>unclassified sequences</taxon>
        <taxon>environmental samples</taxon>
    </lineage>
</organism>
<dbReference type="Pfam" id="PF00697">
    <property type="entry name" value="PRAI"/>
    <property type="match status" value="1"/>
</dbReference>
<keyword evidence="3" id="KW-0028">Amino-acid biosynthesis</keyword>
<dbReference type="PANTHER" id="PTHR42894:SF1">
    <property type="entry name" value="N-(5'-PHOSPHORIBOSYL)ANTHRANILATE ISOMERASE"/>
    <property type="match status" value="1"/>
</dbReference>
<gene>
    <name evidence="8" type="ORF">ALOHA_HF4000005D21ctg1g3</name>
</gene>
<comment type="pathway">
    <text evidence="1">Amino-acid biosynthesis; L-tryptophan biosynthesis; L-tryptophan from chorismate: step 3/5.</text>
</comment>
<evidence type="ECO:0000256" key="3">
    <source>
        <dbReference type="ARBA" id="ARBA00022605"/>
    </source>
</evidence>
<dbReference type="PANTHER" id="PTHR42894">
    <property type="entry name" value="N-(5'-PHOSPHORIBOSYL)ANTHRANILATE ISOMERASE"/>
    <property type="match status" value="1"/>
</dbReference>
<dbReference type="SUPFAM" id="SSF51366">
    <property type="entry name" value="Ribulose-phoshate binding barrel"/>
    <property type="match status" value="1"/>
</dbReference>
<dbReference type="InterPro" id="IPR013785">
    <property type="entry name" value="Aldolase_TIM"/>
</dbReference>
<dbReference type="InterPro" id="IPR011060">
    <property type="entry name" value="RibuloseP-bd_barrel"/>
</dbReference>
<evidence type="ECO:0000256" key="1">
    <source>
        <dbReference type="ARBA" id="ARBA00004664"/>
    </source>
</evidence>
<feature type="domain" description="N-(5'phosphoribosyl) anthranilate isomerase (PRAI)" evidence="7">
    <location>
        <begin position="5"/>
        <end position="195"/>
    </location>
</feature>
<dbReference type="EMBL" id="EU016564">
    <property type="protein sequence ID" value="ABZ05998.1"/>
    <property type="molecule type" value="Genomic_DNA"/>
</dbReference>
<dbReference type="InterPro" id="IPR001240">
    <property type="entry name" value="PRAI_dom"/>
</dbReference>
<dbReference type="Gene3D" id="3.20.20.70">
    <property type="entry name" value="Aldolase class I"/>
    <property type="match status" value="1"/>
</dbReference>
<dbReference type="GO" id="GO:0004640">
    <property type="term" value="F:phosphoribosylanthranilate isomerase activity"/>
    <property type="evidence" value="ECO:0007669"/>
    <property type="project" value="UniProtKB-EC"/>
</dbReference>
<name>B3T089_9ZZZZ</name>
<dbReference type="CDD" id="cd00405">
    <property type="entry name" value="PRAI"/>
    <property type="match status" value="1"/>
</dbReference>
<evidence type="ECO:0000259" key="7">
    <source>
        <dbReference type="Pfam" id="PF00697"/>
    </source>
</evidence>
<sequence>MSIELKICGINSENIIQTIIQNGGCQYLGFVFYPHSPRNLTIEQSEKLTSIVPEHIKKVAVLVKPKSSFVEKIKNQFDYLQVYETSPSKVKELKLISNKKIIQAIKIKKEEDINLYKQYIGVADEFLFDSSAMEKSSVFDWSYLKNIEIKEWFLAGGIDINNLEKASKISKKIDISSSLEDNPGKKSSKKIYDFLLKVKNL</sequence>
<accession>B3T089</accession>
<keyword evidence="6 8" id="KW-0413">Isomerase</keyword>
<evidence type="ECO:0000256" key="2">
    <source>
        <dbReference type="ARBA" id="ARBA00012572"/>
    </source>
</evidence>
<dbReference type="GO" id="GO:0000162">
    <property type="term" value="P:L-tryptophan biosynthetic process"/>
    <property type="evidence" value="ECO:0007669"/>
    <property type="project" value="UniProtKB-UniPathway"/>
</dbReference>
<keyword evidence="4" id="KW-0822">Tryptophan biosynthesis</keyword>
<evidence type="ECO:0000256" key="6">
    <source>
        <dbReference type="ARBA" id="ARBA00023235"/>
    </source>
</evidence>
<dbReference type="InterPro" id="IPR044643">
    <property type="entry name" value="TrpF_fam"/>
</dbReference>
<dbReference type="EC" id="5.3.1.24" evidence="2"/>
<evidence type="ECO:0000256" key="5">
    <source>
        <dbReference type="ARBA" id="ARBA00023141"/>
    </source>
</evidence>